<sequence>MEDSEGRTQQWLSPEQVCEMLPGMTVRRVEYLRGKGQGPRYAKPTPKTVFCGEDDVHAWVSSSIVETRRS</sequence>
<name>A0AA42BVP7_9MICO</name>
<protein>
    <submittedName>
        <fullName evidence="1">Uncharacterized protein</fullName>
    </submittedName>
</protein>
<proteinExistence type="predicted"/>
<accession>A0AA42BVP7</accession>
<reference evidence="1" key="1">
    <citation type="submission" date="2022-08" db="EMBL/GenBank/DDBJ databases">
        <authorList>
            <person name="Deng Y."/>
            <person name="Han X.-F."/>
            <person name="Zhang Y.-Q."/>
        </authorList>
    </citation>
    <scope>NUCLEOTIDE SEQUENCE</scope>
    <source>
        <strain evidence="1">CPCC 203407</strain>
    </source>
</reference>
<comment type="caution">
    <text evidence="1">The sequence shown here is derived from an EMBL/GenBank/DDBJ whole genome shotgun (WGS) entry which is preliminary data.</text>
</comment>
<evidence type="ECO:0000313" key="2">
    <source>
        <dbReference type="Proteomes" id="UP001165587"/>
    </source>
</evidence>
<keyword evidence="2" id="KW-1185">Reference proteome</keyword>
<dbReference type="Proteomes" id="UP001165587">
    <property type="component" value="Unassembled WGS sequence"/>
</dbReference>
<evidence type="ECO:0000313" key="1">
    <source>
        <dbReference type="EMBL" id="MCS5724733.1"/>
    </source>
</evidence>
<gene>
    <name evidence="1" type="ORF">N1028_02365</name>
</gene>
<organism evidence="1 2">
    <name type="scientific">Herbiconiux oxytropis</name>
    <dbReference type="NCBI Taxonomy" id="2970915"/>
    <lineage>
        <taxon>Bacteria</taxon>
        <taxon>Bacillati</taxon>
        <taxon>Actinomycetota</taxon>
        <taxon>Actinomycetes</taxon>
        <taxon>Micrococcales</taxon>
        <taxon>Microbacteriaceae</taxon>
        <taxon>Herbiconiux</taxon>
    </lineage>
</organism>
<dbReference type="AlphaFoldDB" id="A0AA42BVP7"/>
<dbReference type="EMBL" id="JANLCK010000001">
    <property type="protein sequence ID" value="MCS5724733.1"/>
    <property type="molecule type" value="Genomic_DNA"/>
</dbReference>
<dbReference type="RefSeq" id="WP_259525161.1">
    <property type="nucleotide sequence ID" value="NZ_JANLCK010000001.1"/>
</dbReference>